<organism evidence="2 3">
    <name type="scientific">Linnemannia gamsii</name>
    <dbReference type="NCBI Taxonomy" id="64522"/>
    <lineage>
        <taxon>Eukaryota</taxon>
        <taxon>Fungi</taxon>
        <taxon>Fungi incertae sedis</taxon>
        <taxon>Mucoromycota</taxon>
        <taxon>Mortierellomycotina</taxon>
        <taxon>Mortierellomycetes</taxon>
        <taxon>Mortierellales</taxon>
        <taxon>Mortierellaceae</taxon>
        <taxon>Linnemannia</taxon>
    </lineage>
</organism>
<sequence>MAHHFILRYAIQGNFKSPLDKSKVRTILDVGCGPGTWTMEMANEFPDATVTGIDLSSVFPSAIIPGNCRFLQHNILEPLPFPDNHFDFVYQRLLISGLTVEGWAKVIKEFERVTKPGGWIELVECDSHGGNNGPHSLKIWNWITTALGSRGIDSSFTRDPGLECALVKSGVENVTMLTLKLPTGKFGGKIGQLLKENLFAFWNAITPMIVHGAGADKVEYEEALRKADREVEEYKSYHIFYVATGQKREDGAVAL</sequence>
<dbReference type="Pfam" id="PF13649">
    <property type="entry name" value="Methyltransf_25"/>
    <property type="match status" value="1"/>
</dbReference>
<reference evidence="2" key="1">
    <citation type="journal article" date="2020" name="Fungal Divers.">
        <title>Resolving the Mortierellaceae phylogeny through synthesis of multi-gene phylogenetics and phylogenomics.</title>
        <authorList>
            <person name="Vandepol N."/>
            <person name="Liber J."/>
            <person name="Desiro A."/>
            <person name="Na H."/>
            <person name="Kennedy M."/>
            <person name="Barry K."/>
            <person name="Grigoriev I.V."/>
            <person name="Miller A.N."/>
            <person name="O'Donnell K."/>
            <person name="Stajich J.E."/>
            <person name="Bonito G."/>
        </authorList>
    </citation>
    <scope>NUCLEOTIDE SEQUENCE</scope>
    <source>
        <strain evidence="2">NVP60</strain>
    </source>
</reference>
<accession>A0A9P6R0M9</accession>
<proteinExistence type="predicted"/>
<dbReference type="PANTHER" id="PTHR43591:SF24">
    <property type="entry name" value="2-METHOXY-6-POLYPRENYL-1,4-BENZOQUINOL METHYLASE, MITOCHONDRIAL"/>
    <property type="match status" value="1"/>
</dbReference>
<dbReference type="EMBL" id="JAAAIN010000986">
    <property type="protein sequence ID" value="KAG0308612.1"/>
    <property type="molecule type" value="Genomic_DNA"/>
</dbReference>
<evidence type="ECO:0000313" key="3">
    <source>
        <dbReference type="Proteomes" id="UP000823405"/>
    </source>
</evidence>
<evidence type="ECO:0000259" key="1">
    <source>
        <dbReference type="Pfam" id="PF13649"/>
    </source>
</evidence>
<dbReference type="Proteomes" id="UP000823405">
    <property type="component" value="Unassembled WGS sequence"/>
</dbReference>
<dbReference type="CDD" id="cd02440">
    <property type="entry name" value="AdoMet_MTases"/>
    <property type="match status" value="1"/>
</dbReference>
<dbReference type="InterPro" id="IPR029063">
    <property type="entry name" value="SAM-dependent_MTases_sf"/>
</dbReference>
<comment type="caution">
    <text evidence="2">The sequence shown here is derived from an EMBL/GenBank/DDBJ whole genome shotgun (WGS) entry which is preliminary data.</text>
</comment>
<dbReference type="GO" id="GO:0008168">
    <property type="term" value="F:methyltransferase activity"/>
    <property type="evidence" value="ECO:0007669"/>
    <property type="project" value="TreeGrafter"/>
</dbReference>
<keyword evidence="3" id="KW-1185">Reference proteome</keyword>
<gene>
    <name evidence="2" type="ORF">BGZ97_013319</name>
</gene>
<name>A0A9P6R0M9_9FUNG</name>
<dbReference type="SUPFAM" id="SSF53335">
    <property type="entry name" value="S-adenosyl-L-methionine-dependent methyltransferases"/>
    <property type="match status" value="1"/>
</dbReference>
<dbReference type="PANTHER" id="PTHR43591">
    <property type="entry name" value="METHYLTRANSFERASE"/>
    <property type="match status" value="1"/>
</dbReference>
<dbReference type="Gene3D" id="3.40.50.150">
    <property type="entry name" value="Vaccinia Virus protein VP39"/>
    <property type="match status" value="1"/>
</dbReference>
<evidence type="ECO:0000313" key="2">
    <source>
        <dbReference type="EMBL" id="KAG0308612.1"/>
    </source>
</evidence>
<dbReference type="AlphaFoldDB" id="A0A9P6R0M9"/>
<feature type="domain" description="Methyltransferase" evidence="1">
    <location>
        <begin position="27"/>
        <end position="118"/>
    </location>
</feature>
<dbReference type="InterPro" id="IPR041698">
    <property type="entry name" value="Methyltransf_25"/>
</dbReference>
<dbReference type="OrthoDB" id="2013972at2759"/>
<protein>
    <recommendedName>
        <fullName evidence="1">Methyltransferase domain-containing protein</fullName>
    </recommendedName>
</protein>